<dbReference type="Gene3D" id="3.40.190.10">
    <property type="entry name" value="Periplasmic binding protein-like II"/>
    <property type="match status" value="2"/>
</dbReference>
<evidence type="ECO:0000313" key="9">
    <source>
        <dbReference type="Proteomes" id="UP000289856"/>
    </source>
</evidence>
<accession>A0A3T1DBT9</accession>
<dbReference type="InterPro" id="IPR050490">
    <property type="entry name" value="Bact_solute-bd_prot1"/>
</dbReference>
<dbReference type="Pfam" id="PF13416">
    <property type="entry name" value="SBP_bac_8"/>
    <property type="match status" value="1"/>
</dbReference>
<sequence length="448" mass="49251">MFRKIFALSLAATMLIVLAACNGADNEKAASSESATKPSVKVTEIQMLHWNQANINAVIDEINAEFQKEFPQYKIVYTKTEPDGQFKTALRARLLAGDVDIFPDLSGVRNSPKDWTPGGTVPYWQEYIDNGLIADLTGQPFISNYTETAIRDGGTYNDKVYGIPAGSVAMGGLFYNKKIFSDNGLKVPTTWSEFTAVCEALLAKKIVPIGLAGKDVWPLKLPVFNLQAQLYAGGDQSAFHEGTWKGTHKYNDPDAVEVLEKMKLIQDKYSIPNFTGVGYTDLPVIFGSGQVAMIADGSWDISSIEAANPKLDFGYFPLPANEKPVDVMAGKYDMTWFVADKGHNKEGALKWLEFFSRPEHYQKFVSAAGFLPTQASAKTDNKVLNEDIVPWATKLTPAYEIVMVNRPNIGETLAAEGVHTELLAPGGPFKSAQELADKQQEKWEAAKP</sequence>
<feature type="compositionally biased region" description="Basic and acidic residues" evidence="6">
    <location>
        <begin position="435"/>
        <end position="448"/>
    </location>
</feature>
<feature type="region of interest" description="Disordered" evidence="6">
    <location>
        <begin position="429"/>
        <end position="448"/>
    </location>
</feature>
<evidence type="ECO:0000256" key="7">
    <source>
        <dbReference type="SAM" id="SignalP"/>
    </source>
</evidence>
<reference evidence="8 9" key="1">
    <citation type="submission" date="2019-01" db="EMBL/GenBank/DDBJ databases">
        <title>Complete genome sequence of Cohnella hallensis HS21 isolated from Korean fir (Abies koreana) rhizospheric soil.</title>
        <authorList>
            <person name="Jiang L."/>
            <person name="Kang S.W."/>
            <person name="Kim S."/>
            <person name="Jung J."/>
            <person name="Kim C.Y."/>
            <person name="Kim D.H."/>
            <person name="Kim S.W."/>
            <person name="Lee J."/>
        </authorList>
    </citation>
    <scope>NUCLEOTIDE SEQUENCE [LARGE SCALE GENOMIC DNA]</scope>
    <source>
        <strain evidence="8 9">HS21</strain>
    </source>
</reference>
<keyword evidence="1" id="KW-1003">Cell membrane</keyword>
<evidence type="ECO:0000256" key="3">
    <source>
        <dbReference type="ARBA" id="ARBA00023136"/>
    </source>
</evidence>
<evidence type="ECO:0000256" key="5">
    <source>
        <dbReference type="ARBA" id="ARBA00023288"/>
    </source>
</evidence>
<evidence type="ECO:0000256" key="2">
    <source>
        <dbReference type="ARBA" id="ARBA00022729"/>
    </source>
</evidence>
<keyword evidence="2 7" id="KW-0732">Signal</keyword>
<keyword evidence="4" id="KW-0564">Palmitate</keyword>
<dbReference type="SUPFAM" id="SSF53850">
    <property type="entry name" value="Periplasmic binding protein-like II"/>
    <property type="match status" value="1"/>
</dbReference>
<dbReference type="AlphaFoldDB" id="A0A3T1DBT9"/>
<evidence type="ECO:0000256" key="4">
    <source>
        <dbReference type="ARBA" id="ARBA00023139"/>
    </source>
</evidence>
<dbReference type="EMBL" id="AP019400">
    <property type="protein sequence ID" value="BBI35611.1"/>
    <property type="molecule type" value="Genomic_DNA"/>
</dbReference>
<dbReference type="RefSeq" id="WP_130614430.1">
    <property type="nucleotide sequence ID" value="NZ_AP019400.1"/>
</dbReference>
<organism evidence="8 9">
    <name type="scientific">Cohnella abietis</name>
    <dbReference type="NCBI Taxonomy" id="2507935"/>
    <lineage>
        <taxon>Bacteria</taxon>
        <taxon>Bacillati</taxon>
        <taxon>Bacillota</taxon>
        <taxon>Bacilli</taxon>
        <taxon>Bacillales</taxon>
        <taxon>Paenibacillaceae</taxon>
        <taxon>Cohnella</taxon>
    </lineage>
</organism>
<keyword evidence="5" id="KW-0449">Lipoprotein</keyword>
<keyword evidence="3" id="KW-0472">Membrane</keyword>
<evidence type="ECO:0000256" key="1">
    <source>
        <dbReference type="ARBA" id="ARBA00022475"/>
    </source>
</evidence>
<dbReference type="InterPro" id="IPR006059">
    <property type="entry name" value="SBP"/>
</dbReference>
<dbReference type="KEGG" id="cohn:KCTCHS21_50100"/>
<dbReference type="PANTHER" id="PTHR43649">
    <property type="entry name" value="ARABINOSE-BINDING PROTEIN-RELATED"/>
    <property type="match status" value="1"/>
</dbReference>
<gene>
    <name evidence="8" type="ORF">KCTCHS21_50100</name>
</gene>
<keyword evidence="9" id="KW-1185">Reference proteome</keyword>
<evidence type="ECO:0000313" key="8">
    <source>
        <dbReference type="EMBL" id="BBI35611.1"/>
    </source>
</evidence>
<protein>
    <submittedName>
        <fullName evidence="8">ABC transporter substrate-binding protein</fullName>
    </submittedName>
</protein>
<dbReference type="PANTHER" id="PTHR43649:SF33">
    <property type="entry name" value="POLYGALACTURONAN_RHAMNOGALACTURONAN-BINDING PROTEIN YTCQ"/>
    <property type="match status" value="1"/>
</dbReference>
<dbReference type="PROSITE" id="PS51257">
    <property type="entry name" value="PROKAR_LIPOPROTEIN"/>
    <property type="match status" value="1"/>
</dbReference>
<feature type="signal peptide" evidence="7">
    <location>
        <begin position="1"/>
        <end position="19"/>
    </location>
</feature>
<feature type="chain" id="PRO_5038950131" evidence="7">
    <location>
        <begin position="20"/>
        <end position="448"/>
    </location>
</feature>
<evidence type="ECO:0000256" key="6">
    <source>
        <dbReference type="SAM" id="MobiDB-lite"/>
    </source>
</evidence>
<dbReference type="Proteomes" id="UP000289856">
    <property type="component" value="Chromosome"/>
</dbReference>
<name>A0A3T1DBT9_9BACL</name>
<dbReference type="OrthoDB" id="9798191at2"/>
<proteinExistence type="predicted"/>